<dbReference type="RefSeq" id="WP_204129819.1">
    <property type="nucleotide sequence ID" value="NZ_JAFDVD010000004.1"/>
</dbReference>
<evidence type="ECO:0000313" key="2">
    <source>
        <dbReference type="Proteomes" id="UP001430172"/>
    </source>
</evidence>
<reference evidence="1" key="1">
    <citation type="submission" date="2021-02" db="EMBL/GenBank/DDBJ databases">
        <title>Phycicoccus sp. MQZ13P-5T, whole genome shotgun sequence.</title>
        <authorList>
            <person name="Tuo L."/>
        </authorList>
    </citation>
    <scope>NUCLEOTIDE SEQUENCE</scope>
    <source>
        <strain evidence="1">MQZ13P-5</strain>
    </source>
</reference>
<name>A0ABS2CHI0_9MICO</name>
<dbReference type="EMBL" id="JAFDVD010000004">
    <property type="protein sequence ID" value="MBM6399323.1"/>
    <property type="molecule type" value="Genomic_DNA"/>
</dbReference>
<protein>
    <submittedName>
        <fullName evidence="1">SRPBCC family protein</fullName>
    </submittedName>
</protein>
<proteinExistence type="predicted"/>
<comment type="caution">
    <text evidence="1">The sequence shown here is derived from an EMBL/GenBank/DDBJ whole genome shotgun (WGS) entry which is preliminary data.</text>
</comment>
<dbReference type="Gene3D" id="3.30.530.20">
    <property type="match status" value="1"/>
</dbReference>
<keyword evidence="2" id="KW-1185">Reference proteome</keyword>
<dbReference type="SUPFAM" id="SSF55961">
    <property type="entry name" value="Bet v1-like"/>
    <property type="match status" value="1"/>
</dbReference>
<organism evidence="1 2">
    <name type="scientific">Phycicoccus sonneratiae</name>
    <dbReference type="NCBI Taxonomy" id="2807628"/>
    <lineage>
        <taxon>Bacteria</taxon>
        <taxon>Bacillati</taxon>
        <taxon>Actinomycetota</taxon>
        <taxon>Actinomycetes</taxon>
        <taxon>Micrococcales</taxon>
        <taxon>Intrasporangiaceae</taxon>
        <taxon>Phycicoccus</taxon>
    </lineage>
</organism>
<accession>A0ABS2CHI0</accession>
<sequence length="186" mass="20699">MSTTATPEERRAVLPGDDLVAHADAVMDRAFTIDAAPDRVWPWVQQLGKQRAGWYLPRRLERWLPRGRRAVRHVEDRWQHLRPGDVVPDYGGRHETFTVHAVHPPTTLDYTSQRGGAQVSWAITLAPVPTGPTDDGPERTRLHLRLRVGPLKHPWLVRTGGDAVDRLTIEGMAAGLAERLAGPADG</sequence>
<gene>
    <name evidence="1" type="ORF">JQN70_02875</name>
</gene>
<dbReference type="Pfam" id="PF10604">
    <property type="entry name" value="Polyketide_cyc2"/>
    <property type="match status" value="1"/>
</dbReference>
<dbReference type="InterPro" id="IPR023393">
    <property type="entry name" value="START-like_dom_sf"/>
</dbReference>
<dbReference type="InterPro" id="IPR019587">
    <property type="entry name" value="Polyketide_cyclase/dehydratase"/>
</dbReference>
<dbReference type="Proteomes" id="UP001430172">
    <property type="component" value="Unassembled WGS sequence"/>
</dbReference>
<evidence type="ECO:0000313" key="1">
    <source>
        <dbReference type="EMBL" id="MBM6399323.1"/>
    </source>
</evidence>